<accession>A0ABX1SHT9</accession>
<evidence type="ECO:0000313" key="4">
    <source>
        <dbReference type="Proteomes" id="UP000820669"/>
    </source>
</evidence>
<evidence type="ECO:0000256" key="1">
    <source>
        <dbReference type="SAM" id="Phobius"/>
    </source>
</evidence>
<feature type="transmembrane region" description="Helical" evidence="1">
    <location>
        <begin position="56"/>
        <end position="76"/>
    </location>
</feature>
<dbReference type="RefSeq" id="WP_169383307.1">
    <property type="nucleotide sequence ID" value="NZ_JAAXLA010000043.1"/>
</dbReference>
<organism evidence="3 4">
    <name type="scientific">Pseudonocardia acidicola</name>
    <dbReference type="NCBI Taxonomy" id="2724939"/>
    <lineage>
        <taxon>Bacteria</taxon>
        <taxon>Bacillati</taxon>
        <taxon>Actinomycetota</taxon>
        <taxon>Actinomycetes</taxon>
        <taxon>Pseudonocardiales</taxon>
        <taxon>Pseudonocardiaceae</taxon>
        <taxon>Pseudonocardia</taxon>
    </lineage>
</organism>
<sequence>MAYPDDLLVEGEQVVMHKHPHWKMLVPPVLVFLITVGLASYLAALVRNQSWASYGWLGLAAVAGAMIIWLTVVPVVRWRTTHFVVTTRRVLVREGVFSRQGIDIPMSRINSVQFRHTIVERLLGCGTLVIESASDEPLEFDDVPGVEKVHAMLYNEVADSD</sequence>
<protein>
    <submittedName>
        <fullName evidence="3">PH domain-containing protein</fullName>
    </submittedName>
</protein>
<comment type="caution">
    <text evidence="3">The sequence shown here is derived from an EMBL/GenBank/DDBJ whole genome shotgun (WGS) entry which is preliminary data.</text>
</comment>
<keyword evidence="1" id="KW-0812">Transmembrane</keyword>
<evidence type="ECO:0000313" key="3">
    <source>
        <dbReference type="EMBL" id="NMH99829.1"/>
    </source>
</evidence>
<gene>
    <name evidence="3" type="ORF">HF526_21275</name>
</gene>
<dbReference type="InterPro" id="IPR005182">
    <property type="entry name" value="YdbS-like_PH"/>
</dbReference>
<reference evidence="3 4" key="1">
    <citation type="submission" date="2020-04" db="EMBL/GenBank/DDBJ databases">
        <authorList>
            <person name="Klaysubun C."/>
            <person name="Duangmal K."/>
            <person name="Lipun K."/>
        </authorList>
    </citation>
    <scope>NUCLEOTIDE SEQUENCE [LARGE SCALE GENOMIC DNA]</scope>
    <source>
        <strain evidence="3 4">K10HN5</strain>
    </source>
</reference>
<dbReference type="Proteomes" id="UP000820669">
    <property type="component" value="Unassembled WGS sequence"/>
</dbReference>
<feature type="domain" description="YdbS-like PH" evidence="2">
    <location>
        <begin position="78"/>
        <end position="150"/>
    </location>
</feature>
<keyword evidence="1" id="KW-1133">Transmembrane helix</keyword>
<evidence type="ECO:0000259" key="2">
    <source>
        <dbReference type="Pfam" id="PF03703"/>
    </source>
</evidence>
<proteinExistence type="predicted"/>
<keyword evidence="1" id="KW-0472">Membrane</keyword>
<feature type="transmembrane region" description="Helical" evidence="1">
    <location>
        <begin position="25"/>
        <end position="44"/>
    </location>
</feature>
<dbReference type="Pfam" id="PF03703">
    <property type="entry name" value="bPH_2"/>
    <property type="match status" value="1"/>
</dbReference>
<dbReference type="PANTHER" id="PTHR37938">
    <property type="entry name" value="BLL0215 PROTEIN"/>
    <property type="match status" value="1"/>
</dbReference>
<keyword evidence="4" id="KW-1185">Reference proteome</keyword>
<dbReference type="PANTHER" id="PTHR37938:SF1">
    <property type="entry name" value="BLL0215 PROTEIN"/>
    <property type="match status" value="1"/>
</dbReference>
<name>A0ABX1SHT9_9PSEU</name>
<dbReference type="EMBL" id="JAAXLA010000043">
    <property type="protein sequence ID" value="NMH99829.1"/>
    <property type="molecule type" value="Genomic_DNA"/>
</dbReference>